<dbReference type="PRINTS" id="PR00094">
    <property type="entry name" value="ADENYLTKNASE"/>
</dbReference>
<dbReference type="GO" id="GO:0005524">
    <property type="term" value="F:ATP binding"/>
    <property type="evidence" value="ECO:0007669"/>
    <property type="project" value="InterPro"/>
</dbReference>
<dbReference type="NCBIfam" id="NF011100">
    <property type="entry name" value="PRK14527.1"/>
    <property type="match status" value="1"/>
</dbReference>
<evidence type="ECO:0000313" key="5">
    <source>
        <dbReference type="EMBL" id="VAW69857.1"/>
    </source>
</evidence>
<evidence type="ECO:0000256" key="3">
    <source>
        <dbReference type="ARBA" id="ARBA00022777"/>
    </source>
</evidence>
<keyword evidence="3 5" id="KW-0418">Kinase</keyword>
<evidence type="ECO:0000256" key="1">
    <source>
        <dbReference type="ARBA" id="ARBA00022679"/>
    </source>
</evidence>
<keyword evidence="2" id="KW-0547">Nucleotide-binding</keyword>
<dbReference type="PROSITE" id="PS00113">
    <property type="entry name" value="ADENYLATE_KINASE"/>
    <property type="match status" value="1"/>
</dbReference>
<dbReference type="FunFam" id="3.40.50.300:FF:000106">
    <property type="entry name" value="Adenylate kinase mitochondrial"/>
    <property type="match status" value="1"/>
</dbReference>
<reference evidence="5" key="1">
    <citation type="submission" date="2018-06" db="EMBL/GenBank/DDBJ databases">
        <authorList>
            <person name="Zhirakovskaya E."/>
        </authorList>
    </citation>
    <scope>NUCLEOTIDE SEQUENCE</scope>
</reference>
<feature type="non-terminal residue" evidence="5">
    <location>
        <position position="224"/>
    </location>
</feature>
<dbReference type="InterPro" id="IPR007862">
    <property type="entry name" value="Adenylate_kinase_lid-dom"/>
</dbReference>
<evidence type="ECO:0000259" key="4">
    <source>
        <dbReference type="Pfam" id="PF05191"/>
    </source>
</evidence>
<evidence type="ECO:0000256" key="2">
    <source>
        <dbReference type="ARBA" id="ARBA00022741"/>
    </source>
</evidence>
<keyword evidence="1 5" id="KW-0808">Transferase</keyword>
<dbReference type="GO" id="GO:0004017">
    <property type="term" value="F:AMP kinase activity"/>
    <property type="evidence" value="ECO:0007669"/>
    <property type="project" value="UniProtKB-EC"/>
</dbReference>
<sequence length="224" mass="24750">MRLVLLGAPGSGKGTQAKLLIEHLEIPQVSTGDLLRAAVEAQTPLGRQAKTIMDAGQLVPNDLVFGLIRERLSSPDTHKGFILDGFPRNIEQAQELDTLLGNLHIPIQKAILINVDFDALMQRLTGRLTCEDCSAVYNTFSKPPAQDDKCDKCGTTLQHRSDDNEQTISKRLRVYETHTQPVAQYYGLQGKLSRVDGEGEIEDIFAAIKIALRPARPETRLKPV</sequence>
<gene>
    <name evidence="5" type="ORF">MNBD_GAMMA10-1404</name>
</gene>
<dbReference type="EMBL" id="UOFJ01000471">
    <property type="protein sequence ID" value="VAW69857.1"/>
    <property type="molecule type" value="Genomic_DNA"/>
</dbReference>
<dbReference type="NCBIfam" id="NF001380">
    <property type="entry name" value="PRK00279.1-2"/>
    <property type="match status" value="1"/>
</dbReference>
<protein>
    <submittedName>
        <fullName evidence="5">Adenylate kinase</fullName>
        <ecNumber evidence="5">2.7.4.3</ecNumber>
    </submittedName>
</protein>
<dbReference type="Pfam" id="PF00406">
    <property type="entry name" value="ADK"/>
    <property type="match status" value="1"/>
</dbReference>
<dbReference type="EC" id="2.7.4.3" evidence="5"/>
<feature type="domain" description="Adenylate kinase active site lid" evidence="4">
    <location>
        <begin position="127"/>
        <end position="162"/>
    </location>
</feature>
<proteinExistence type="inferred from homology"/>
<dbReference type="AlphaFoldDB" id="A0A3B0Y2N2"/>
<dbReference type="Gene3D" id="3.40.50.300">
    <property type="entry name" value="P-loop containing nucleotide triphosphate hydrolases"/>
    <property type="match status" value="1"/>
</dbReference>
<name>A0A3B0Y2N2_9ZZZZ</name>
<organism evidence="5">
    <name type="scientific">hydrothermal vent metagenome</name>
    <dbReference type="NCBI Taxonomy" id="652676"/>
    <lineage>
        <taxon>unclassified sequences</taxon>
        <taxon>metagenomes</taxon>
        <taxon>ecological metagenomes</taxon>
    </lineage>
</organism>
<dbReference type="SUPFAM" id="SSF52540">
    <property type="entry name" value="P-loop containing nucleoside triphosphate hydrolases"/>
    <property type="match status" value="1"/>
</dbReference>
<dbReference type="Pfam" id="PF05191">
    <property type="entry name" value="ADK_lid"/>
    <property type="match status" value="1"/>
</dbReference>
<dbReference type="NCBIfam" id="NF001381">
    <property type="entry name" value="PRK00279.1-3"/>
    <property type="match status" value="1"/>
</dbReference>
<dbReference type="PANTHER" id="PTHR23359">
    <property type="entry name" value="NUCLEOTIDE KINASE"/>
    <property type="match status" value="1"/>
</dbReference>
<dbReference type="InterPro" id="IPR027417">
    <property type="entry name" value="P-loop_NTPase"/>
</dbReference>
<accession>A0A3B0Y2N2</accession>
<dbReference type="InterPro" id="IPR006259">
    <property type="entry name" value="Adenyl_kin_sub"/>
</dbReference>
<dbReference type="InterPro" id="IPR033690">
    <property type="entry name" value="Adenylat_kinase_CS"/>
</dbReference>
<dbReference type="CDD" id="cd01428">
    <property type="entry name" value="ADK"/>
    <property type="match status" value="1"/>
</dbReference>
<dbReference type="InterPro" id="IPR000850">
    <property type="entry name" value="Adenylat/UMP-CMP_kin"/>
</dbReference>
<dbReference type="NCBIfam" id="TIGR01351">
    <property type="entry name" value="adk"/>
    <property type="match status" value="1"/>
</dbReference>
<dbReference type="HAMAP" id="MF_00235">
    <property type="entry name" value="Adenylate_kinase_Adk"/>
    <property type="match status" value="1"/>
</dbReference>